<dbReference type="SUPFAM" id="SSF158472">
    <property type="entry name" value="HAMP domain-like"/>
    <property type="match status" value="1"/>
</dbReference>
<dbReference type="EMBL" id="VSSQ01001984">
    <property type="protein sequence ID" value="MPM12522.1"/>
    <property type="molecule type" value="Genomic_DNA"/>
</dbReference>
<dbReference type="PANTHER" id="PTHR24421:SF10">
    <property type="entry name" value="NITRATE_NITRITE SENSOR PROTEIN NARQ"/>
    <property type="match status" value="1"/>
</dbReference>
<reference evidence="11" key="1">
    <citation type="submission" date="2019-08" db="EMBL/GenBank/DDBJ databases">
        <authorList>
            <person name="Kucharzyk K."/>
            <person name="Murdoch R.W."/>
            <person name="Higgins S."/>
            <person name="Loffler F."/>
        </authorList>
    </citation>
    <scope>NUCLEOTIDE SEQUENCE</scope>
</reference>
<dbReference type="Gene3D" id="6.10.340.10">
    <property type="match status" value="1"/>
</dbReference>
<dbReference type="SMART" id="SM00304">
    <property type="entry name" value="HAMP"/>
    <property type="match status" value="1"/>
</dbReference>
<evidence type="ECO:0000256" key="4">
    <source>
        <dbReference type="ARBA" id="ARBA00022679"/>
    </source>
</evidence>
<comment type="catalytic activity">
    <reaction evidence="1">
        <text>ATP + protein L-histidine = ADP + protein N-phospho-L-histidine.</text>
        <dbReference type="EC" id="2.7.13.3"/>
    </reaction>
</comment>
<keyword evidence="8" id="KW-0472">Membrane</keyword>
<dbReference type="EC" id="2.7.13.3" evidence="2"/>
<keyword evidence="5" id="KW-0547">Nucleotide-binding</keyword>
<dbReference type="InterPro" id="IPR003660">
    <property type="entry name" value="HAMP_dom"/>
</dbReference>
<keyword evidence="6" id="KW-0418">Kinase</keyword>
<evidence type="ECO:0000259" key="10">
    <source>
        <dbReference type="PROSITE" id="PS50885"/>
    </source>
</evidence>
<dbReference type="InterPro" id="IPR036890">
    <property type="entry name" value="HATPase_C_sf"/>
</dbReference>
<dbReference type="GO" id="GO:0046983">
    <property type="term" value="F:protein dimerization activity"/>
    <property type="evidence" value="ECO:0007669"/>
    <property type="project" value="InterPro"/>
</dbReference>
<dbReference type="SMART" id="SM00387">
    <property type="entry name" value="HATPase_c"/>
    <property type="match status" value="1"/>
</dbReference>
<keyword evidence="8" id="KW-1133">Transmembrane helix</keyword>
<feature type="transmembrane region" description="Helical" evidence="8">
    <location>
        <begin position="308"/>
        <end position="326"/>
    </location>
</feature>
<evidence type="ECO:0000256" key="6">
    <source>
        <dbReference type="ARBA" id="ARBA00022777"/>
    </source>
</evidence>
<evidence type="ECO:0000256" key="5">
    <source>
        <dbReference type="ARBA" id="ARBA00022741"/>
    </source>
</evidence>
<dbReference type="SUPFAM" id="SSF55874">
    <property type="entry name" value="ATPase domain of HSP90 chaperone/DNA topoisomerase II/histidine kinase"/>
    <property type="match status" value="1"/>
</dbReference>
<comment type="caution">
    <text evidence="11">The sequence shown here is derived from an EMBL/GenBank/DDBJ whole genome shotgun (WGS) entry which is preliminary data.</text>
</comment>
<feature type="transmembrane region" description="Helical" evidence="8">
    <location>
        <begin position="9"/>
        <end position="32"/>
    </location>
</feature>
<name>A0A644X8P1_9ZZZZ</name>
<dbReference type="Pfam" id="PF00672">
    <property type="entry name" value="HAMP"/>
    <property type="match status" value="1"/>
</dbReference>
<evidence type="ECO:0000256" key="1">
    <source>
        <dbReference type="ARBA" id="ARBA00000085"/>
    </source>
</evidence>
<keyword evidence="4" id="KW-0808">Transferase</keyword>
<dbReference type="PROSITE" id="PS50885">
    <property type="entry name" value="HAMP"/>
    <property type="match status" value="1"/>
</dbReference>
<dbReference type="GO" id="GO:0005524">
    <property type="term" value="F:ATP binding"/>
    <property type="evidence" value="ECO:0007669"/>
    <property type="project" value="UniProtKB-KW"/>
</dbReference>
<dbReference type="Gene3D" id="1.20.5.1930">
    <property type="match status" value="1"/>
</dbReference>
<accession>A0A644X8P1</accession>
<dbReference type="InterPro" id="IPR011712">
    <property type="entry name" value="Sig_transdc_His_kin_sub3_dim/P"/>
</dbReference>
<dbReference type="AlphaFoldDB" id="A0A644X8P1"/>
<dbReference type="CDD" id="cd06225">
    <property type="entry name" value="HAMP"/>
    <property type="match status" value="1"/>
</dbReference>
<feature type="domain" description="Histidine kinase" evidence="9">
    <location>
        <begin position="410"/>
        <end position="603"/>
    </location>
</feature>
<evidence type="ECO:0000256" key="3">
    <source>
        <dbReference type="ARBA" id="ARBA00022553"/>
    </source>
</evidence>
<dbReference type="CDD" id="cd16917">
    <property type="entry name" value="HATPase_UhpB-NarQ-NarX-like"/>
    <property type="match status" value="1"/>
</dbReference>
<dbReference type="PROSITE" id="PS50109">
    <property type="entry name" value="HIS_KIN"/>
    <property type="match status" value="1"/>
</dbReference>
<dbReference type="PANTHER" id="PTHR24421">
    <property type="entry name" value="NITRATE/NITRITE SENSOR PROTEIN NARX-RELATED"/>
    <property type="match status" value="1"/>
</dbReference>
<dbReference type="GO" id="GO:0016020">
    <property type="term" value="C:membrane"/>
    <property type="evidence" value="ECO:0007669"/>
    <property type="project" value="InterPro"/>
</dbReference>
<feature type="domain" description="HAMP" evidence="10">
    <location>
        <begin position="328"/>
        <end position="380"/>
    </location>
</feature>
<dbReference type="InterPro" id="IPR005467">
    <property type="entry name" value="His_kinase_dom"/>
</dbReference>
<keyword evidence="3" id="KW-0597">Phosphoprotein</keyword>
<evidence type="ECO:0000256" key="2">
    <source>
        <dbReference type="ARBA" id="ARBA00012438"/>
    </source>
</evidence>
<keyword evidence="8" id="KW-0812">Transmembrane</keyword>
<protein>
    <recommendedName>
        <fullName evidence="2">histidine kinase</fullName>
        <ecNumber evidence="2">2.7.13.3</ecNumber>
    </recommendedName>
</protein>
<sequence>MKTNLRDRFVLFLSLTGITIIAVTGLLTYRIARNSVTDRTFSQLKTIRNARKFQLEQYFRDRSAEVLQLGQSQELTDFFSDLNQKNEQLKEGDTIAISSPGSYVFSTVFDRPGHHQLILFSKNNNGFIISRSNSKQISAVYFSGENKYSFASTAKTSIAENNVRIRDYDTTTKLPLMYVFAPARQGAVITGAVGISISADALNSILLEQNDQNGLGYSGEVYVIGSDFLMRSQSRFLEQSVMKTKVQTVPSSDVFANSEGQLIDNDYRGIPVLSSYSRLQIPGLDWAILAEIDKREALMPLENLRNTLLLVSVGIVFVLVFVSFWLSRFFSRPLLRLRNAVSEIGKGRLGITVDHQSNDEIGELAEAFNDMSLKLAEQRSEIAKREFQLETERRQRIQSFIDGQEKERQRLSRELHDGIGQIFVAARFQLESLGQNEIIQKLAPYAASKNLVDQGITELKKISNGLAPAELTEFGLASALRSLCNQIGNVPGIKVNQNISDLKTDPEEMVATHLYRIAQEALINSIKHSGASETDVSLIEQNNSLILVICDNGCGFDRKEAELKHGQGLNNMRERARLIGAGLKTESKTGCGTKIEITYQIQHSHGEQD</sequence>
<evidence type="ECO:0000313" key="11">
    <source>
        <dbReference type="EMBL" id="MPM12522.1"/>
    </source>
</evidence>
<dbReference type="InterPro" id="IPR003594">
    <property type="entry name" value="HATPase_dom"/>
</dbReference>
<gene>
    <name evidence="11" type="ORF">SDC9_58875</name>
</gene>
<evidence type="ECO:0000256" key="8">
    <source>
        <dbReference type="SAM" id="Phobius"/>
    </source>
</evidence>
<dbReference type="GO" id="GO:0000155">
    <property type="term" value="F:phosphorelay sensor kinase activity"/>
    <property type="evidence" value="ECO:0007669"/>
    <property type="project" value="InterPro"/>
</dbReference>
<dbReference type="Pfam" id="PF02518">
    <property type="entry name" value="HATPase_c"/>
    <property type="match status" value="1"/>
</dbReference>
<dbReference type="Gene3D" id="3.30.565.10">
    <property type="entry name" value="Histidine kinase-like ATPase, C-terminal domain"/>
    <property type="match status" value="1"/>
</dbReference>
<organism evidence="11">
    <name type="scientific">bioreactor metagenome</name>
    <dbReference type="NCBI Taxonomy" id="1076179"/>
    <lineage>
        <taxon>unclassified sequences</taxon>
        <taxon>metagenomes</taxon>
        <taxon>ecological metagenomes</taxon>
    </lineage>
</organism>
<evidence type="ECO:0000256" key="7">
    <source>
        <dbReference type="ARBA" id="ARBA00022840"/>
    </source>
</evidence>
<dbReference type="InterPro" id="IPR050482">
    <property type="entry name" value="Sensor_HK_TwoCompSys"/>
</dbReference>
<proteinExistence type="predicted"/>
<dbReference type="Pfam" id="PF07730">
    <property type="entry name" value="HisKA_3"/>
    <property type="match status" value="1"/>
</dbReference>
<keyword evidence="7" id="KW-0067">ATP-binding</keyword>
<evidence type="ECO:0000259" key="9">
    <source>
        <dbReference type="PROSITE" id="PS50109"/>
    </source>
</evidence>